<feature type="non-terminal residue" evidence="2">
    <location>
        <position position="1"/>
    </location>
</feature>
<accession>A0A6J4MD82</accession>
<dbReference type="EMBL" id="CADCTX010000812">
    <property type="protein sequence ID" value="CAA9352139.1"/>
    <property type="molecule type" value="Genomic_DNA"/>
</dbReference>
<dbReference type="AlphaFoldDB" id="A0A6J4MD82"/>
<dbReference type="SUPFAM" id="SSF46689">
    <property type="entry name" value="Homeodomain-like"/>
    <property type="match status" value="1"/>
</dbReference>
<feature type="domain" description="DNA binding HTH" evidence="1">
    <location>
        <begin position="31"/>
        <end position="65"/>
    </location>
</feature>
<sequence length="74" mass="7611">GAPAGAYAPPPRDGGAGRAMVTLTSFNVDAAEAVLIRHALEASGQNRTRAAELLGISVRTLRNKLNGPGRDEEG</sequence>
<evidence type="ECO:0000313" key="2">
    <source>
        <dbReference type="EMBL" id="CAA9352139.1"/>
    </source>
</evidence>
<name>A0A6J4MD82_9BACT</name>
<dbReference type="PRINTS" id="PR01590">
    <property type="entry name" value="HTHFIS"/>
</dbReference>
<evidence type="ECO:0000259" key="1">
    <source>
        <dbReference type="Pfam" id="PF02954"/>
    </source>
</evidence>
<dbReference type="Gene3D" id="1.10.10.60">
    <property type="entry name" value="Homeodomain-like"/>
    <property type="match status" value="1"/>
</dbReference>
<proteinExistence type="predicted"/>
<dbReference type="InterPro" id="IPR002197">
    <property type="entry name" value="HTH_Fis"/>
</dbReference>
<dbReference type="GO" id="GO:0043565">
    <property type="term" value="F:sequence-specific DNA binding"/>
    <property type="evidence" value="ECO:0007669"/>
    <property type="project" value="InterPro"/>
</dbReference>
<dbReference type="Pfam" id="PF02954">
    <property type="entry name" value="HTH_8"/>
    <property type="match status" value="1"/>
</dbReference>
<organism evidence="2">
    <name type="scientific">uncultured Gemmatimonadaceae bacterium</name>
    <dbReference type="NCBI Taxonomy" id="246130"/>
    <lineage>
        <taxon>Bacteria</taxon>
        <taxon>Pseudomonadati</taxon>
        <taxon>Gemmatimonadota</taxon>
        <taxon>Gemmatimonadia</taxon>
        <taxon>Gemmatimonadales</taxon>
        <taxon>Gemmatimonadaceae</taxon>
        <taxon>environmental samples</taxon>
    </lineage>
</organism>
<reference evidence="2" key="1">
    <citation type="submission" date="2020-02" db="EMBL/GenBank/DDBJ databases">
        <authorList>
            <person name="Meier V. D."/>
        </authorList>
    </citation>
    <scope>NUCLEOTIDE SEQUENCE</scope>
    <source>
        <strain evidence="2">AVDCRST_MAG40</strain>
    </source>
</reference>
<dbReference type="InterPro" id="IPR009057">
    <property type="entry name" value="Homeodomain-like_sf"/>
</dbReference>
<protein>
    <recommendedName>
        <fullName evidence="1">DNA binding HTH domain-containing protein</fullName>
    </recommendedName>
</protein>
<gene>
    <name evidence="2" type="ORF">AVDCRST_MAG40-2950</name>
</gene>